<dbReference type="InterPro" id="IPR036271">
    <property type="entry name" value="Tet_transcr_reg_TetR-rel_C_sf"/>
</dbReference>
<protein>
    <submittedName>
        <fullName evidence="7">AcrR family transcriptional regulator</fullName>
    </submittedName>
</protein>
<gene>
    <name evidence="7" type="ORF">J2T22_004208</name>
</gene>
<evidence type="ECO:0000256" key="3">
    <source>
        <dbReference type="ARBA" id="ARBA00023163"/>
    </source>
</evidence>
<evidence type="ECO:0000259" key="6">
    <source>
        <dbReference type="PROSITE" id="PS50977"/>
    </source>
</evidence>
<feature type="domain" description="HTH tetR-type" evidence="6">
    <location>
        <begin position="1"/>
        <end position="55"/>
    </location>
</feature>
<organism evidence="7 8">
    <name type="scientific">Pseudarthrobacter defluvii</name>
    <dbReference type="NCBI Taxonomy" id="410837"/>
    <lineage>
        <taxon>Bacteria</taxon>
        <taxon>Bacillati</taxon>
        <taxon>Actinomycetota</taxon>
        <taxon>Actinomycetes</taxon>
        <taxon>Micrococcales</taxon>
        <taxon>Micrococcaceae</taxon>
        <taxon>Pseudarthrobacter</taxon>
    </lineage>
</organism>
<accession>A0ABT9UMX1</accession>
<dbReference type="Gene3D" id="1.10.357.10">
    <property type="entry name" value="Tetracycline Repressor, domain 2"/>
    <property type="match status" value="1"/>
</dbReference>
<dbReference type="InterPro" id="IPR025996">
    <property type="entry name" value="MT1864/Rv1816-like_C"/>
</dbReference>
<sequence length="205" mass="21622">MIGEAARLIDQRGIDGLSLAVLAEQLGVRGPSLYKHVDGVDALRRGVMLAAKRALGDAMAHAAVGRSGADAIKAVCLAYRAWALDHPGQYPLSMRAPAPDDEEDAAVSAQLVGIAYRVLAGYGLEGDDAVDATRFFRSALHGYVALETSGGFALPVDLDRSFQRLVGSVVTAISTWPVQHREPAARPSEIPGNAPAGRISNNPRE</sequence>
<evidence type="ECO:0000256" key="4">
    <source>
        <dbReference type="PROSITE-ProRule" id="PRU00335"/>
    </source>
</evidence>
<dbReference type="InterPro" id="IPR050109">
    <property type="entry name" value="HTH-type_TetR-like_transc_reg"/>
</dbReference>
<reference evidence="7 8" key="1">
    <citation type="submission" date="2023-07" db="EMBL/GenBank/DDBJ databases">
        <title>Sorghum-associated microbial communities from plants grown in Nebraska, USA.</title>
        <authorList>
            <person name="Schachtman D."/>
        </authorList>
    </citation>
    <scope>NUCLEOTIDE SEQUENCE [LARGE SCALE GENOMIC DNA]</scope>
    <source>
        <strain evidence="7 8">DS994</strain>
    </source>
</reference>
<evidence type="ECO:0000313" key="8">
    <source>
        <dbReference type="Proteomes" id="UP001226389"/>
    </source>
</evidence>
<dbReference type="Proteomes" id="UP001226389">
    <property type="component" value="Unassembled WGS sequence"/>
</dbReference>
<evidence type="ECO:0000256" key="2">
    <source>
        <dbReference type="ARBA" id="ARBA00023125"/>
    </source>
</evidence>
<dbReference type="PANTHER" id="PTHR30055">
    <property type="entry name" value="HTH-TYPE TRANSCRIPTIONAL REGULATOR RUTR"/>
    <property type="match status" value="1"/>
</dbReference>
<dbReference type="PROSITE" id="PS50977">
    <property type="entry name" value="HTH_TETR_2"/>
    <property type="match status" value="1"/>
</dbReference>
<evidence type="ECO:0000313" key="7">
    <source>
        <dbReference type="EMBL" id="MDQ0120995.1"/>
    </source>
</evidence>
<name>A0ABT9UMX1_9MICC</name>
<keyword evidence="3" id="KW-0804">Transcription</keyword>
<dbReference type="RefSeq" id="WP_307493370.1">
    <property type="nucleotide sequence ID" value="NZ_JAUSSY010000024.1"/>
</dbReference>
<dbReference type="InterPro" id="IPR009057">
    <property type="entry name" value="Homeodomain-like_sf"/>
</dbReference>
<dbReference type="Gene3D" id="1.10.10.60">
    <property type="entry name" value="Homeodomain-like"/>
    <property type="match status" value="1"/>
</dbReference>
<dbReference type="SUPFAM" id="SSF46689">
    <property type="entry name" value="Homeodomain-like"/>
    <property type="match status" value="1"/>
</dbReference>
<dbReference type="Pfam" id="PF13305">
    <property type="entry name" value="TetR_C_33"/>
    <property type="match status" value="1"/>
</dbReference>
<keyword evidence="1" id="KW-0805">Transcription regulation</keyword>
<proteinExistence type="predicted"/>
<dbReference type="InterPro" id="IPR001647">
    <property type="entry name" value="HTH_TetR"/>
</dbReference>
<feature type="region of interest" description="Disordered" evidence="5">
    <location>
        <begin position="180"/>
        <end position="205"/>
    </location>
</feature>
<keyword evidence="8" id="KW-1185">Reference proteome</keyword>
<evidence type="ECO:0000256" key="5">
    <source>
        <dbReference type="SAM" id="MobiDB-lite"/>
    </source>
</evidence>
<dbReference type="EMBL" id="JAUSSY010000024">
    <property type="protein sequence ID" value="MDQ0120995.1"/>
    <property type="molecule type" value="Genomic_DNA"/>
</dbReference>
<evidence type="ECO:0000256" key="1">
    <source>
        <dbReference type="ARBA" id="ARBA00023015"/>
    </source>
</evidence>
<dbReference type="SUPFAM" id="SSF48498">
    <property type="entry name" value="Tetracyclin repressor-like, C-terminal domain"/>
    <property type="match status" value="1"/>
</dbReference>
<comment type="caution">
    <text evidence="7">The sequence shown here is derived from an EMBL/GenBank/DDBJ whole genome shotgun (WGS) entry which is preliminary data.</text>
</comment>
<feature type="DNA-binding region" description="H-T-H motif" evidence="4">
    <location>
        <begin position="18"/>
        <end position="37"/>
    </location>
</feature>
<dbReference type="PANTHER" id="PTHR30055:SF239">
    <property type="entry name" value="TRANSCRIPTIONAL REGULATORY PROTEIN"/>
    <property type="match status" value="1"/>
</dbReference>
<keyword evidence="2 4" id="KW-0238">DNA-binding</keyword>